<feature type="transmembrane region" description="Helical" evidence="1">
    <location>
        <begin position="150"/>
        <end position="168"/>
    </location>
</feature>
<keyword evidence="1" id="KW-0472">Membrane</keyword>
<dbReference type="Pfam" id="PF02592">
    <property type="entry name" value="Vut_1"/>
    <property type="match status" value="1"/>
</dbReference>
<dbReference type="InterPro" id="IPR003744">
    <property type="entry name" value="YhhQ"/>
</dbReference>
<evidence type="ECO:0000313" key="3">
    <source>
        <dbReference type="Proteomes" id="UP000266459"/>
    </source>
</evidence>
<proteinExistence type="inferred from homology"/>
<protein>
    <recommendedName>
        <fullName evidence="4">Queuosine precursor transporter</fullName>
    </recommendedName>
</protein>
<evidence type="ECO:0008006" key="4">
    <source>
        <dbReference type="Google" id="ProtNLM"/>
    </source>
</evidence>
<gene>
    <name evidence="2" type="ORF">CDKM15_79</name>
</gene>
<organism evidence="2 3">
    <name type="scientific">Clostridium phage CDKM15</name>
    <dbReference type="NCBI Taxonomy" id="1868595"/>
    <lineage>
        <taxon>Viruses</taxon>
        <taxon>Duplodnaviria</taxon>
        <taxon>Heunggongvirae</taxon>
        <taxon>Uroviricota</taxon>
        <taxon>Caudoviricetes</taxon>
        <taxon>Colneyvirus</taxon>
        <taxon>Colneyvirus CDKM15</taxon>
    </lineage>
</organism>
<evidence type="ECO:0000313" key="2">
    <source>
        <dbReference type="EMBL" id="ANT45222.1"/>
    </source>
</evidence>
<feature type="transmembrane region" description="Helical" evidence="1">
    <location>
        <begin position="110"/>
        <end position="129"/>
    </location>
</feature>
<sequence>MKKTERNLTLLNCVFVTSLVISNIVAGKVIDVFGLIVPAAVVAYPITFLCTDVIGEIWGKEEANRTVKRGILMQLFSLLLITIAIALPSASFATEYSSNLKVVLGQNVRFVLASLTAYILAQSNDVFIFHKLKDKFGGKHKWLRNNASTMLSQLIDTTIFITIGFWGTVPSILTMIMSQYVVKFFLALLDTPFFYLLTREDREKIKVDKQAS</sequence>
<feature type="transmembrane region" description="Helical" evidence="1">
    <location>
        <begin position="180"/>
        <end position="197"/>
    </location>
</feature>
<feature type="transmembrane region" description="Helical" evidence="1">
    <location>
        <begin position="32"/>
        <end position="50"/>
    </location>
</feature>
<name>A0A3G1E3M1_9CAUD</name>
<dbReference type="Proteomes" id="UP000266459">
    <property type="component" value="Segment"/>
</dbReference>
<dbReference type="PANTHER" id="PTHR34300:SF2">
    <property type="entry name" value="QUEUOSINE PRECURSOR TRANSPORTER-RELATED"/>
    <property type="match status" value="1"/>
</dbReference>
<dbReference type="InterPro" id="IPR036259">
    <property type="entry name" value="MFS_trans_sf"/>
</dbReference>
<feature type="transmembrane region" description="Helical" evidence="1">
    <location>
        <begin position="7"/>
        <end position="26"/>
    </location>
</feature>
<dbReference type="HAMAP" id="MF_02088">
    <property type="entry name" value="Q_prec_transport"/>
    <property type="match status" value="1"/>
</dbReference>
<dbReference type="NCBIfam" id="TIGR00697">
    <property type="entry name" value="queuosine precursor transporter"/>
    <property type="match status" value="1"/>
</dbReference>
<accession>A0A3G1E3M1</accession>
<dbReference type="EMBL" id="KX228400">
    <property type="protein sequence ID" value="ANT45222.1"/>
    <property type="molecule type" value="Genomic_DNA"/>
</dbReference>
<keyword evidence="1" id="KW-0812">Transmembrane</keyword>
<dbReference type="PANTHER" id="PTHR34300">
    <property type="entry name" value="QUEUOSINE PRECURSOR TRANSPORTER-RELATED"/>
    <property type="match status" value="1"/>
</dbReference>
<keyword evidence="1" id="KW-1133">Transmembrane helix</keyword>
<evidence type="ECO:0000256" key="1">
    <source>
        <dbReference type="SAM" id="Phobius"/>
    </source>
</evidence>
<dbReference type="SUPFAM" id="SSF103473">
    <property type="entry name" value="MFS general substrate transporter"/>
    <property type="match status" value="1"/>
</dbReference>
<reference evidence="2 3" key="1">
    <citation type="journal article" date="2016" name="Viruses">
        <title>Two Novel Myoviruses from the North of Iraq Reveal Insights into Clostridium difficile Phage Diversity and Biology.</title>
        <authorList>
            <person name="Rashid S.J."/>
            <person name="Barylski J."/>
            <person name="Hargreaves K.R."/>
            <person name="Millard A.A."/>
            <person name="Vinner G.K."/>
            <person name="Clokie M.R."/>
        </authorList>
    </citation>
    <scope>NUCLEOTIDE SEQUENCE [LARGE SCALE GENOMIC DNA]</scope>
</reference>
<feature type="transmembrane region" description="Helical" evidence="1">
    <location>
        <begin position="71"/>
        <end position="90"/>
    </location>
</feature>
<keyword evidence="3" id="KW-1185">Reference proteome</keyword>